<accession>A0A4Z2H3H8</accession>
<evidence type="ECO:0000313" key="2">
    <source>
        <dbReference type="Proteomes" id="UP000314294"/>
    </source>
</evidence>
<dbReference type="AlphaFoldDB" id="A0A4Z2H3H8"/>
<evidence type="ECO:0000313" key="1">
    <source>
        <dbReference type="EMBL" id="TNN60398.1"/>
    </source>
</evidence>
<keyword evidence="2" id="KW-1185">Reference proteome</keyword>
<name>A0A4Z2H3H8_9TELE</name>
<sequence length="69" mass="7585">MPTAFRRRRCGSLVPTRKMKQAARLVTPPQSGAAGGGSDDKLVTKNLLQLKKKTSALRQKAGTYIRIME</sequence>
<protein>
    <submittedName>
        <fullName evidence="1">Uncharacterized protein</fullName>
    </submittedName>
</protein>
<proteinExistence type="predicted"/>
<gene>
    <name evidence="1" type="ORF">EYF80_029387</name>
</gene>
<dbReference type="Proteomes" id="UP000314294">
    <property type="component" value="Unassembled WGS sequence"/>
</dbReference>
<dbReference type="EMBL" id="SRLO01000334">
    <property type="protein sequence ID" value="TNN60398.1"/>
    <property type="molecule type" value="Genomic_DNA"/>
</dbReference>
<organism evidence="1 2">
    <name type="scientific">Liparis tanakae</name>
    <name type="common">Tanaka's snailfish</name>
    <dbReference type="NCBI Taxonomy" id="230148"/>
    <lineage>
        <taxon>Eukaryota</taxon>
        <taxon>Metazoa</taxon>
        <taxon>Chordata</taxon>
        <taxon>Craniata</taxon>
        <taxon>Vertebrata</taxon>
        <taxon>Euteleostomi</taxon>
        <taxon>Actinopterygii</taxon>
        <taxon>Neopterygii</taxon>
        <taxon>Teleostei</taxon>
        <taxon>Neoteleostei</taxon>
        <taxon>Acanthomorphata</taxon>
        <taxon>Eupercaria</taxon>
        <taxon>Perciformes</taxon>
        <taxon>Cottioidei</taxon>
        <taxon>Cottales</taxon>
        <taxon>Liparidae</taxon>
        <taxon>Liparis</taxon>
    </lineage>
</organism>
<comment type="caution">
    <text evidence="1">The sequence shown here is derived from an EMBL/GenBank/DDBJ whole genome shotgun (WGS) entry which is preliminary data.</text>
</comment>
<reference evidence="1 2" key="1">
    <citation type="submission" date="2019-03" db="EMBL/GenBank/DDBJ databases">
        <title>First draft genome of Liparis tanakae, snailfish: a comprehensive survey of snailfish specific genes.</title>
        <authorList>
            <person name="Kim W."/>
            <person name="Song I."/>
            <person name="Jeong J.-H."/>
            <person name="Kim D."/>
            <person name="Kim S."/>
            <person name="Ryu S."/>
            <person name="Song J.Y."/>
            <person name="Lee S.K."/>
        </authorList>
    </citation>
    <scope>NUCLEOTIDE SEQUENCE [LARGE SCALE GENOMIC DNA]</scope>
    <source>
        <tissue evidence="1">Muscle</tissue>
    </source>
</reference>